<feature type="transmembrane region" description="Helical" evidence="1">
    <location>
        <begin position="192"/>
        <end position="215"/>
    </location>
</feature>
<keyword evidence="1" id="KW-0812">Transmembrane</keyword>
<sequence>MVDSMRLSRTSALIGAAVWLAWVVGIAASPFETSWPTALLLLAALVLVPLCLGVVLDTAQSLEAIRSERIAMPLQLPAALALVVSCSLPEGFWAAVLALPWLGFTGMVALTGWYRLWRRDPAPLPELSVDAGLMYLVVGGAWTLLSRFGARPLAFSPEIVFLTAIHFHYAGFVLPILTGLAARAVGGGMASLATIGVIAGVPLVAVGITATQLGFGLRL</sequence>
<feature type="transmembrane region" description="Helical" evidence="1">
    <location>
        <begin position="70"/>
        <end position="88"/>
    </location>
</feature>
<keyword evidence="3" id="KW-1185">Reference proteome</keyword>
<reference evidence="2 3" key="1">
    <citation type="journal article" date="2014" name="Nature">
        <title>An environmental bacterial taxon with a large and distinct metabolic repertoire.</title>
        <authorList>
            <person name="Wilson M.C."/>
            <person name="Mori T."/>
            <person name="Ruckert C."/>
            <person name="Uria A.R."/>
            <person name="Helf M.J."/>
            <person name="Takada K."/>
            <person name="Gernert C."/>
            <person name="Steffens U.A."/>
            <person name="Heycke N."/>
            <person name="Schmitt S."/>
            <person name="Rinke C."/>
            <person name="Helfrich E.J."/>
            <person name="Brachmann A.O."/>
            <person name="Gurgui C."/>
            <person name="Wakimoto T."/>
            <person name="Kracht M."/>
            <person name="Crusemann M."/>
            <person name="Hentschel U."/>
            <person name="Abe I."/>
            <person name="Matsunaga S."/>
            <person name="Kalinowski J."/>
            <person name="Takeyama H."/>
            <person name="Piel J."/>
        </authorList>
    </citation>
    <scope>NUCLEOTIDE SEQUENCE [LARGE SCALE GENOMIC DNA]</scope>
    <source>
        <strain evidence="3">TSY2</strain>
    </source>
</reference>
<name>W4MCM1_9BACT</name>
<evidence type="ECO:0000256" key="1">
    <source>
        <dbReference type="SAM" id="Phobius"/>
    </source>
</evidence>
<keyword evidence="1" id="KW-1133">Transmembrane helix</keyword>
<organism evidence="2 3">
    <name type="scientific">Candidatus Entotheonella gemina</name>
    <dbReference type="NCBI Taxonomy" id="1429439"/>
    <lineage>
        <taxon>Bacteria</taxon>
        <taxon>Pseudomonadati</taxon>
        <taxon>Nitrospinota/Tectimicrobiota group</taxon>
        <taxon>Candidatus Tectimicrobiota</taxon>
        <taxon>Candidatus Entotheonellia</taxon>
        <taxon>Candidatus Entotheonellales</taxon>
        <taxon>Candidatus Entotheonellaceae</taxon>
        <taxon>Candidatus Entotheonella</taxon>
    </lineage>
</organism>
<protein>
    <submittedName>
        <fullName evidence="2">Uncharacterized protein</fullName>
    </submittedName>
</protein>
<proteinExistence type="predicted"/>
<evidence type="ECO:0000313" key="3">
    <source>
        <dbReference type="Proteomes" id="UP000019140"/>
    </source>
</evidence>
<dbReference type="AlphaFoldDB" id="W4MCM1"/>
<evidence type="ECO:0000313" key="2">
    <source>
        <dbReference type="EMBL" id="ETX07362.1"/>
    </source>
</evidence>
<feature type="non-terminal residue" evidence="2">
    <location>
        <position position="219"/>
    </location>
</feature>
<feature type="transmembrane region" description="Helical" evidence="1">
    <location>
        <begin position="38"/>
        <end position="58"/>
    </location>
</feature>
<feature type="transmembrane region" description="Helical" evidence="1">
    <location>
        <begin position="127"/>
        <end position="145"/>
    </location>
</feature>
<dbReference type="InterPro" id="IPR025450">
    <property type="entry name" value="YndJ-like"/>
</dbReference>
<dbReference type="EMBL" id="AZHX01000472">
    <property type="protein sequence ID" value="ETX07362.1"/>
    <property type="molecule type" value="Genomic_DNA"/>
</dbReference>
<comment type="caution">
    <text evidence="2">The sequence shown here is derived from an EMBL/GenBank/DDBJ whole genome shotgun (WGS) entry which is preliminary data.</text>
</comment>
<dbReference type="Proteomes" id="UP000019140">
    <property type="component" value="Unassembled WGS sequence"/>
</dbReference>
<dbReference type="HOGENOM" id="CLU_1263890_0_0_7"/>
<dbReference type="Pfam" id="PF14158">
    <property type="entry name" value="YndJ"/>
    <property type="match status" value="1"/>
</dbReference>
<gene>
    <name evidence="2" type="ORF">ETSY2_11625</name>
</gene>
<keyword evidence="1" id="KW-0472">Membrane</keyword>
<accession>W4MCM1</accession>
<feature type="transmembrane region" description="Helical" evidence="1">
    <location>
        <begin position="165"/>
        <end position="185"/>
    </location>
</feature>
<feature type="transmembrane region" description="Helical" evidence="1">
    <location>
        <begin position="94"/>
        <end position="115"/>
    </location>
</feature>